<dbReference type="PANTHER" id="PTHR40094:SF1">
    <property type="entry name" value="UBIQUITIN DOMAIN-CONTAINING PROTEIN"/>
    <property type="match status" value="1"/>
</dbReference>
<accession>A0ABY7WG54</accession>
<dbReference type="Pfam" id="PF01835">
    <property type="entry name" value="MG2"/>
    <property type="match status" value="1"/>
</dbReference>
<dbReference type="Pfam" id="PF00207">
    <property type="entry name" value="A2M"/>
    <property type="match status" value="1"/>
</dbReference>
<dbReference type="InterPro" id="IPR002890">
    <property type="entry name" value="MG2"/>
</dbReference>
<gene>
    <name evidence="4" type="ORF">PQ465_14375</name>
</gene>
<sequence>MKRNLLLFLLLAPIFLFAQQTMIRPEFAQKWKKIDELIAIGNFEQISPLLADIKVMAKRNNFRDEYIRAILAETRTLMVNKTKDEAFDYIQQYFEKSIQEGDSVQRSIVKNFYALFLSENRRLFSPVSSNSFIKATELEKQETIDALFRASLVSKDLLQREHTQQWPALFEDSGNIAFMPTIYHLLAYQYLNLLEQAGQDKRPQYEALKREILTINDQNDFRAASAFLLSDKLVSDSWNIHHHIPELYRIMEKYPSDYNAYILSKIAKNLMERGDNKAAISYVDQVLRDYPNASWHAEAAKMAKQIKAVTLSVEHDRTIPAQAYHPITMQTRNVDSLYIKVFRTTNSVDLPAQHFLVKYDSLNQKVQLNAPLLYEETVALPHFEDYANHNSIYKINPLTYGQYTLLVSNNAAFKDDGLYNEVASSSFTVSDVFVTAMCEELDEHNDKARFRVLLVDRKSGEPYANKRVTLYETSTTSKANKIQSFTTSKTGEFMYRTKERKDRENLGNYDLLLPQENQLVSLFDLEIPDYYQDDEDIADELEGEETALTLTDRAIYRPGQQVYFKTILYNNSLANGKIVTQKRVTVYLHDANGQKVDSLQATSNQFGSVNGKLQIPSKTLNGRFSLQVFVGKSVMPSTSIQVEEYKRPTFSVNFETNKETYKLRDTAVFIGHAKSFAGVPIALANVRYTIQFHGQSGKYLRKEVLDTITQTDPEGKFYIRIPLTDSSMLTTERFSLNYKAEVTSPSGEMQSADGNYVYASKPWNIQINSDMYVAEKNWSTLVVATRNPNNQPLPISGEVHIYKIAAPQTVIPDRLTDYFARANYHLLSVDDYKRYFPQQFDEQLLSKEEEKTLIKSYRFDTHQTDTIQLDRDLFSTGKYLIEAISVQDKDTIRATNYKQVYDTVSRRITANTFLTYALDSSSYAVGDRVTIRFETDLKDARQLFIFSSRLGMITSTNCVAIKNGKAVYSFILKEADATAALTWDVLLIKSNMAELKTIRIPIKQKNRQLGIEALTFRNKITPGKAEQWRFKIKQQGQIIPAEVALSMYDASLDEFAAHHFPSAFERPYRYGYRYYSASLNYMENDFYNETRSNSIYARNLDQPSLVAELPLPRTYNLWYSGGRFTSRSYSQALQGKALGLAVGDELSSLDEVVVAVRGSASVPQATQPLLVVDGEILSQTDLSKIPPENIANMTILKDAAATAIYGSRGANGVIVVTTKIGAKAQEQLNAVQARKNLQETAFFLPALYTDANGDILVEFNSPEALSRWKLLLFAHSKDLDAGMETFFTQTQKELMVSPNMPRYFRENDELLLKATIQNLSDSALSGNIRLTFVDPMTDEDISGRFLDKPTQQFAVDQKNNLTVSWKINIPTGFPHVQVNIVAATSTFSDGEVHELAILPNRVLVSETEPVFLQENETKAYHLNTSKRENLQAKIQLQSNPIIEVIGALEYLKSYPYECTEQLSSKWFGLKMVQYIQKHYPTIAHYFNNLQEQETGSKLRENSQLSELTAEEMPWLRAIQSDEKRLQALAVLFDKSSAVEINEIEKKLRKQQLENGAFPWFDGGRANTDISIRLLEIWGKVWKLDQGLVSREMRQVALKLTQYLDTTSNVYSDQASSTIALDYLFSRHYWHGLYPLAENQQASLANKISQSPLLTANQSAGIAAKSWIVNQLFGQGTQAEQIRNRIRQEAIHDPKKGMYWESNDKRYNSVSMQAYLVEAYKLNDPSRLKAITQWLYYAKQANNWQTTWMTVDAVFALLLSNDPKDFAMENTVSVFIDQQPLPLTAASLGQVAHTFDRQALADNLELTVKNANNRAIYGYINQQYFANANELPPSVNNLSISKDYLVERDGKWITATTAKLGEKIKIRLTVIAADAFSNLHLKDSRPAGVEPIYQASGYRWYPGYYFSMKDASTNYFFDRLSKGKHVYEYEVKANNVGTFQSGMSTIGSMYDPSVHARAAAVQLEIIE</sequence>
<keyword evidence="2" id="KW-0732">Signal</keyword>
<dbReference type="PANTHER" id="PTHR40094">
    <property type="entry name" value="ALPHA-2-MACROGLOBULIN HOMOLOG"/>
    <property type="match status" value="1"/>
</dbReference>
<dbReference type="SMART" id="SM01360">
    <property type="entry name" value="A2M"/>
    <property type="match status" value="1"/>
</dbReference>
<protein>
    <submittedName>
        <fullName evidence="4">MG2 domain-containing protein</fullName>
    </submittedName>
</protein>
<dbReference type="RefSeq" id="WP_274266210.1">
    <property type="nucleotide sequence ID" value="NZ_CP117880.1"/>
</dbReference>
<dbReference type="Gene3D" id="2.170.130.10">
    <property type="entry name" value="TonB-dependent receptor, plug domain"/>
    <property type="match status" value="1"/>
</dbReference>
<dbReference type="EMBL" id="CP117880">
    <property type="protein sequence ID" value="WDF67482.1"/>
    <property type="molecule type" value="Genomic_DNA"/>
</dbReference>
<feature type="domain" description="Alpha-2-macroglobulin" evidence="3">
    <location>
        <begin position="1240"/>
        <end position="1330"/>
    </location>
</feature>
<evidence type="ECO:0000313" key="4">
    <source>
        <dbReference type="EMBL" id="WDF67482.1"/>
    </source>
</evidence>
<feature type="chain" id="PRO_5047273647" evidence="2">
    <location>
        <begin position="19"/>
        <end position="1966"/>
    </location>
</feature>
<proteinExistence type="inferred from homology"/>
<evidence type="ECO:0000313" key="5">
    <source>
        <dbReference type="Proteomes" id="UP001221558"/>
    </source>
</evidence>
<reference evidence="4 5" key="1">
    <citation type="submission" date="2023-02" db="EMBL/GenBank/DDBJ databases">
        <title>Genome sequence of Sphingobacterium sp. KACC 22765.</title>
        <authorList>
            <person name="Kim S."/>
            <person name="Heo J."/>
            <person name="Kwon S.-W."/>
        </authorList>
    </citation>
    <scope>NUCLEOTIDE SEQUENCE [LARGE SCALE GENOMIC DNA]</scope>
    <source>
        <strain evidence="4 5">KACC 22765</strain>
    </source>
</reference>
<dbReference type="Gene3D" id="2.60.40.1930">
    <property type="match status" value="1"/>
</dbReference>
<dbReference type="InterPro" id="IPR037066">
    <property type="entry name" value="Plug_dom_sf"/>
</dbReference>
<dbReference type="SUPFAM" id="SSF56935">
    <property type="entry name" value="Porins"/>
    <property type="match status" value="1"/>
</dbReference>
<name>A0ABY7WG54_9SPHI</name>
<dbReference type="InterPro" id="IPR023997">
    <property type="entry name" value="TonB-dep_OMP_SusC/RagA_CS"/>
</dbReference>
<evidence type="ECO:0000259" key="3">
    <source>
        <dbReference type="SMART" id="SM01360"/>
    </source>
</evidence>
<dbReference type="NCBIfam" id="TIGR04057">
    <property type="entry name" value="SusC_RagA_signa"/>
    <property type="match status" value="1"/>
</dbReference>
<keyword evidence="5" id="KW-1185">Reference proteome</keyword>
<evidence type="ECO:0000256" key="1">
    <source>
        <dbReference type="ARBA" id="ARBA00010556"/>
    </source>
</evidence>
<evidence type="ECO:0000256" key="2">
    <source>
        <dbReference type="SAM" id="SignalP"/>
    </source>
</evidence>
<dbReference type="Pfam" id="PF07715">
    <property type="entry name" value="Plug"/>
    <property type="match status" value="1"/>
</dbReference>
<dbReference type="InterPro" id="IPR051802">
    <property type="entry name" value="YfhM-like"/>
</dbReference>
<feature type="signal peptide" evidence="2">
    <location>
        <begin position="1"/>
        <end position="18"/>
    </location>
</feature>
<dbReference type="InterPro" id="IPR041246">
    <property type="entry name" value="Bact_MG10"/>
</dbReference>
<dbReference type="Gene3D" id="1.25.40.10">
    <property type="entry name" value="Tetratricopeptide repeat domain"/>
    <property type="match status" value="1"/>
</dbReference>
<dbReference type="InterPro" id="IPR012910">
    <property type="entry name" value="Plug_dom"/>
</dbReference>
<dbReference type="Proteomes" id="UP001221558">
    <property type="component" value="Chromosome"/>
</dbReference>
<comment type="similarity">
    <text evidence="1">Belongs to the protease inhibitor I39 (alpha-2-macroglobulin) family. Bacterial alpha-2-macroglobulin subfamily.</text>
</comment>
<organism evidence="4 5">
    <name type="scientific">Sphingobacterium oryzagri</name>
    <dbReference type="NCBI Taxonomy" id="3025669"/>
    <lineage>
        <taxon>Bacteria</taxon>
        <taxon>Pseudomonadati</taxon>
        <taxon>Bacteroidota</taxon>
        <taxon>Sphingobacteriia</taxon>
        <taxon>Sphingobacteriales</taxon>
        <taxon>Sphingobacteriaceae</taxon>
        <taxon>Sphingobacterium</taxon>
    </lineage>
</organism>
<dbReference type="InterPro" id="IPR001599">
    <property type="entry name" value="Macroglobln_a2"/>
</dbReference>
<dbReference type="Pfam" id="PF17973">
    <property type="entry name" value="bMG10"/>
    <property type="match status" value="1"/>
</dbReference>
<dbReference type="InterPro" id="IPR011990">
    <property type="entry name" value="TPR-like_helical_dom_sf"/>
</dbReference>
<dbReference type="Gene3D" id="1.50.10.20">
    <property type="match status" value="1"/>
</dbReference>